<reference evidence="4" key="1">
    <citation type="submission" date="2021-02" db="EMBL/GenBank/DDBJ databases">
        <authorList>
            <person name="Nowell W R."/>
        </authorList>
    </citation>
    <scope>NUCLEOTIDE SEQUENCE</scope>
</reference>
<proteinExistence type="predicted"/>
<evidence type="ECO:0000259" key="3">
    <source>
        <dbReference type="Pfam" id="PF13359"/>
    </source>
</evidence>
<dbReference type="EMBL" id="CAJOBQ010002707">
    <property type="protein sequence ID" value="CAF4574759.1"/>
    <property type="molecule type" value="Genomic_DNA"/>
</dbReference>
<dbReference type="Proteomes" id="UP000663862">
    <property type="component" value="Unassembled WGS sequence"/>
</dbReference>
<evidence type="ECO:0000256" key="2">
    <source>
        <dbReference type="ARBA" id="ARBA00022723"/>
    </source>
</evidence>
<accession>A0A821A8A6</accession>
<protein>
    <recommendedName>
        <fullName evidence="3">DDE Tnp4 domain-containing protein</fullName>
    </recommendedName>
</protein>
<organism evidence="4 5">
    <name type="scientific">Rotaria socialis</name>
    <dbReference type="NCBI Taxonomy" id="392032"/>
    <lineage>
        <taxon>Eukaryota</taxon>
        <taxon>Metazoa</taxon>
        <taxon>Spiralia</taxon>
        <taxon>Gnathifera</taxon>
        <taxon>Rotifera</taxon>
        <taxon>Eurotatoria</taxon>
        <taxon>Bdelloidea</taxon>
        <taxon>Philodinida</taxon>
        <taxon>Philodinidae</taxon>
        <taxon>Rotaria</taxon>
    </lineage>
</organism>
<gene>
    <name evidence="4" type="ORF">TSG867_LOCUS26194</name>
</gene>
<evidence type="ECO:0000256" key="1">
    <source>
        <dbReference type="ARBA" id="ARBA00001968"/>
    </source>
</evidence>
<dbReference type="AlphaFoldDB" id="A0A821A8A6"/>
<dbReference type="InterPro" id="IPR027806">
    <property type="entry name" value="HARBI1_dom"/>
</dbReference>
<evidence type="ECO:0000313" key="5">
    <source>
        <dbReference type="Proteomes" id="UP000663862"/>
    </source>
</evidence>
<comment type="caution">
    <text evidence="4">The sequence shown here is derived from an EMBL/GenBank/DDBJ whole genome shotgun (WGS) entry which is preliminary data.</text>
</comment>
<feature type="domain" description="DDE Tnp4" evidence="3">
    <location>
        <begin position="230"/>
        <end position="342"/>
    </location>
</feature>
<dbReference type="Pfam" id="PF13359">
    <property type="entry name" value="DDE_Tnp_4"/>
    <property type="match status" value="1"/>
</dbReference>
<sequence>MEMNPVNERTASNQVVRTIEKEELITLHMNCAIASHKICCVCRSDIEESSRIISSEDRDLVFLKKNILIPEEARCCPDHMIDDRLALAAINILSPFTIQYKQFSSGDVQLLLSIPQQLFQKQKRLYFDDPLLLSDDEYRALITLSKDQFNDLISSIRTALALLLCKLRMGPSNKLLSILFQLPDAKIVSRSLESARSALMNTFVLLNLGLSHIVRQEIIDQHTSAVARQLACGGERDKAIFVVDGTYIYIQDDVVVVDRGFRDSINTMEGFGLNVTLPPFLNDRRQFATDEANESRCVTKIRWVVEAVNARLKQFKFFSNTVQNLSIPHLEEYLSIVCSIINRYRTPIKTSALEDIEIAEKMLSLKKATPTDLNGAVNYEIYRCNDYPNIICVPARSVHVNRLTHNPIIQFTPDEVLEWWRDCPIGNGLLGCYSHVASAIWFLSFQRWQLNSRNMPSGNFIKYVTDAPQISDFYDTTDDETDDRHP</sequence>
<comment type="cofactor">
    <cofactor evidence="1">
        <name>a divalent metal cation</name>
        <dbReference type="ChEBI" id="CHEBI:60240"/>
    </cofactor>
</comment>
<name>A0A821A8A6_9BILA</name>
<dbReference type="GO" id="GO:0046872">
    <property type="term" value="F:metal ion binding"/>
    <property type="evidence" value="ECO:0007669"/>
    <property type="project" value="UniProtKB-KW"/>
</dbReference>
<evidence type="ECO:0000313" key="4">
    <source>
        <dbReference type="EMBL" id="CAF4574759.1"/>
    </source>
</evidence>
<keyword evidence="2" id="KW-0479">Metal-binding</keyword>